<organism evidence="2 3">
    <name type="scientific">Neisseria elongata</name>
    <dbReference type="NCBI Taxonomy" id="495"/>
    <lineage>
        <taxon>Bacteria</taxon>
        <taxon>Pseudomonadati</taxon>
        <taxon>Pseudomonadota</taxon>
        <taxon>Betaproteobacteria</taxon>
        <taxon>Neisseriales</taxon>
        <taxon>Neisseriaceae</taxon>
        <taxon>Neisseria</taxon>
    </lineage>
</organism>
<dbReference type="Proteomes" id="UP000254927">
    <property type="component" value="Unassembled WGS sequence"/>
</dbReference>
<keyword evidence="1" id="KW-0732">Signal</keyword>
<reference evidence="2 3" key="1">
    <citation type="submission" date="2018-06" db="EMBL/GenBank/DDBJ databases">
        <authorList>
            <consortium name="Pathogen Informatics"/>
            <person name="Doyle S."/>
        </authorList>
    </citation>
    <scope>NUCLEOTIDE SEQUENCE [LARGE SCALE GENOMIC DNA]</scope>
    <source>
        <strain evidence="2 3">NCTC10660</strain>
    </source>
</reference>
<dbReference type="GeneID" id="93351441"/>
<evidence type="ECO:0000313" key="2">
    <source>
        <dbReference type="EMBL" id="STZ66960.1"/>
    </source>
</evidence>
<gene>
    <name evidence="2" type="ORF">NCTC10660_00428</name>
</gene>
<accession>A0A378TXQ5</accession>
<evidence type="ECO:0008006" key="4">
    <source>
        <dbReference type="Google" id="ProtNLM"/>
    </source>
</evidence>
<name>A0A378TXQ5_NEIEL</name>
<feature type="signal peptide" evidence="1">
    <location>
        <begin position="1"/>
        <end position="20"/>
    </location>
</feature>
<evidence type="ECO:0000256" key="1">
    <source>
        <dbReference type="SAM" id="SignalP"/>
    </source>
</evidence>
<evidence type="ECO:0000313" key="3">
    <source>
        <dbReference type="Proteomes" id="UP000254927"/>
    </source>
</evidence>
<sequence length="133" mass="14593">MKSSAHIAAAVLLCAASPFAAALSQPMGQTVEIVNQCPHDIAIRAKGLFNPWRKVFNRRTLEAGGHMQETQFFCSLFSCKIKPLPNWTFSGGGQDELPYEAVLLRNRPSPGHTQVVVCPEQKQPAHLKGRLKA</sequence>
<dbReference type="EMBL" id="UGQW01000002">
    <property type="protein sequence ID" value="STZ66960.1"/>
    <property type="molecule type" value="Genomic_DNA"/>
</dbReference>
<dbReference type="AlphaFoldDB" id="A0A378TXQ5"/>
<protein>
    <recommendedName>
        <fullName evidence="4">Periplasmic protein</fullName>
    </recommendedName>
</protein>
<feature type="chain" id="PRO_5016723800" description="Periplasmic protein" evidence="1">
    <location>
        <begin position="21"/>
        <end position="133"/>
    </location>
</feature>
<dbReference type="RefSeq" id="WP_074894367.1">
    <property type="nucleotide sequence ID" value="NZ_CP031252.1"/>
</dbReference>
<proteinExistence type="predicted"/>